<dbReference type="EMBL" id="CZPT02000985">
    <property type="protein sequence ID" value="SCU68464.1"/>
    <property type="molecule type" value="Genomic_DNA"/>
</dbReference>
<reference evidence="1" key="1">
    <citation type="submission" date="2016-09" db="EMBL/GenBank/DDBJ databases">
        <authorList>
            <person name="Hebert L."/>
            <person name="Moumen B."/>
        </authorList>
    </citation>
    <scope>NUCLEOTIDE SEQUENCE [LARGE SCALE GENOMIC DNA]</scope>
    <source>
        <strain evidence="1">OVI</strain>
    </source>
</reference>
<evidence type="ECO:0000313" key="1">
    <source>
        <dbReference type="EMBL" id="SCU68464.1"/>
    </source>
</evidence>
<name>A0A1G4I8R8_TRYEQ</name>
<dbReference type="InterPro" id="IPR003374">
    <property type="entry name" value="ApbE-like_sf"/>
</dbReference>
<evidence type="ECO:0000313" key="2">
    <source>
        <dbReference type="Proteomes" id="UP000195570"/>
    </source>
</evidence>
<dbReference type="GeneID" id="92380581"/>
<organism evidence="1 2">
    <name type="scientific">Trypanosoma equiperdum</name>
    <dbReference type="NCBI Taxonomy" id="5694"/>
    <lineage>
        <taxon>Eukaryota</taxon>
        <taxon>Discoba</taxon>
        <taxon>Euglenozoa</taxon>
        <taxon>Kinetoplastea</taxon>
        <taxon>Metakinetoplastina</taxon>
        <taxon>Trypanosomatida</taxon>
        <taxon>Trypanosomatidae</taxon>
        <taxon>Trypanosoma</taxon>
    </lineage>
</organism>
<dbReference type="VEuPathDB" id="TriTrypDB:TEOVI_000664700"/>
<keyword evidence="2" id="KW-1185">Reference proteome</keyword>
<dbReference type="Proteomes" id="UP000195570">
    <property type="component" value="Unassembled WGS sequence"/>
</dbReference>
<dbReference type="AlphaFoldDB" id="A0A1G4I8R8"/>
<comment type="caution">
    <text evidence="1">The sequence shown here is derived from an EMBL/GenBank/DDBJ whole genome shotgun (WGS) entry which is preliminary data.</text>
</comment>
<sequence>MLSWNPESYVSEAVSRILAEEAKQGRGGAIPSYYDAVTSHLEAHELSKSIKVALEEQRRQNIGISCDIGGNVLEILFNPVDIEDAGVAEERVKKCVADIGCLFGNVSDELNSLNGKSGLVAVSEDVLDILHHLQSMGLLTNFRFNPVSEKLGCILSATDRSSILKSMVLYNSQVEWPKGMTLNFTDYMKAWLVDRVAARLEVLNEHRGCLIRLEDFARVFGTSRGSSVWKYGVSVSDLDGEQKFIGCLELDALRPTAAAHAVEDPFFDHLGMQSCVACCRTTTTSYCLANALSVCSHGEKALFFVREWREVNGPESKDSLLSFTLYFGYGKPISDEGDVRIGENDDKRIYLHSEKDQIVRTYKQMGDVKRYESHVETVIANSKNADLFHNISGYIGETTCENLERAMSLFPRMCVVASCIGNENAVCVSVLKAADVLRGDATFVFCISQRSPLFNHVFAPRSQVTLNFLFDNAQAVCQAINDTYPLWINETGNEPVVFESESRTYVTTKALMDISKQVAFETAESFLVGEEVLVVGRCLDSIPSTVVINVKNTLVLQDHVPPQEFYPFLFTIVHKIYGTVGFVGYGCQLCSLSPLTMYIYSPIESSQFALDEVYTGPKCNLTFLSSFGAPIFDGKDFEELGCGMPMAASSVSSLPQQNIYFQVEGMLIRIVRDISDKYVICVVAANECRFNQTDPCKLLVRPDDERLIPA</sequence>
<proteinExistence type="predicted"/>
<gene>
    <name evidence="1" type="ORF">TEOVI_000664700</name>
</gene>
<accession>A0A1G4I8R8</accession>
<dbReference type="SUPFAM" id="SSF143631">
    <property type="entry name" value="ApbE-like"/>
    <property type="match status" value="1"/>
</dbReference>
<dbReference type="RefSeq" id="XP_067079621.1">
    <property type="nucleotide sequence ID" value="XM_067223520.1"/>
</dbReference>
<protein>
    <submittedName>
        <fullName evidence="1">Uncharacterized protein</fullName>
    </submittedName>
</protein>
<dbReference type="Gene3D" id="3.10.520.10">
    <property type="entry name" value="ApbE-like domains"/>
    <property type="match status" value="1"/>
</dbReference>